<protein>
    <submittedName>
        <fullName evidence="3">ADP-ribosylation factor-like protein 6-interacting protein 6-like</fullName>
    </submittedName>
</protein>
<dbReference type="RefSeq" id="XP_006814216.1">
    <property type="nucleotide sequence ID" value="XM_006814153.1"/>
</dbReference>
<reference evidence="3" key="1">
    <citation type="submission" date="2025-08" db="UniProtKB">
        <authorList>
            <consortium name="RefSeq"/>
        </authorList>
    </citation>
    <scope>IDENTIFICATION</scope>
    <source>
        <tissue evidence="3">Testes</tissue>
    </source>
</reference>
<dbReference type="InterPro" id="IPR029383">
    <property type="entry name" value="ARL6IP6"/>
</dbReference>
<evidence type="ECO:0000256" key="1">
    <source>
        <dbReference type="SAM" id="Phobius"/>
    </source>
</evidence>
<dbReference type="PANTHER" id="PTHR28640:SF1">
    <property type="entry name" value="ADP-RIBOSYLATION FACTOR-LIKE PROTEIN 6-INTERACTING PROTEIN 6"/>
    <property type="match status" value="1"/>
</dbReference>
<dbReference type="Proteomes" id="UP000694865">
    <property type="component" value="Unplaced"/>
</dbReference>
<feature type="transmembrane region" description="Helical" evidence="1">
    <location>
        <begin position="68"/>
        <end position="88"/>
    </location>
</feature>
<dbReference type="Pfam" id="PF15062">
    <property type="entry name" value="ARL6IP6"/>
    <property type="match status" value="1"/>
</dbReference>
<evidence type="ECO:0000313" key="2">
    <source>
        <dbReference type="Proteomes" id="UP000694865"/>
    </source>
</evidence>
<feature type="transmembrane region" description="Helical" evidence="1">
    <location>
        <begin position="172"/>
        <end position="192"/>
    </location>
</feature>
<sequence length="193" mass="22125">MRSTDRKTTRKRLRFRGELTDRMNGIPGEPLCSPIVLEYIEQSEDEAPLMWDNLKIKSSQYFCCGGEWCLSIPLILYSMFCLITFMYLKPPSSESFQCINFEVTETAEELKISVYHILAMLSSFIIPLLAACSCCGFSWVITYFDSLQPGQCPPTPMSPKQYRLESGHTFHINYMMAIANGVAVFCLTMWYLP</sequence>
<keyword evidence="2" id="KW-1185">Reference proteome</keyword>
<dbReference type="PANTHER" id="PTHR28640">
    <property type="entry name" value="ADP-RIBOSYLATION FACTOR-LIKE PROTEIN 6-INTERACTING PROTEIN 6"/>
    <property type="match status" value="1"/>
</dbReference>
<accession>A0ABM0M2H5</accession>
<evidence type="ECO:0000313" key="3">
    <source>
        <dbReference type="RefSeq" id="XP_006814216.1"/>
    </source>
</evidence>
<keyword evidence="1" id="KW-1133">Transmembrane helix</keyword>
<keyword evidence="1" id="KW-0812">Transmembrane</keyword>
<organism evidence="2 3">
    <name type="scientific">Saccoglossus kowalevskii</name>
    <name type="common">Acorn worm</name>
    <dbReference type="NCBI Taxonomy" id="10224"/>
    <lineage>
        <taxon>Eukaryota</taxon>
        <taxon>Metazoa</taxon>
        <taxon>Hemichordata</taxon>
        <taxon>Enteropneusta</taxon>
        <taxon>Harrimaniidae</taxon>
        <taxon>Saccoglossus</taxon>
    </lineage>
</organism>
<keyword evidence="1" id="KW-0472">Membrane</keyword>
<dbReference type="GeneID" id="102809364"/>
<gene>
    <name evidence="3" type="primary">LOC102809364</name>
</gene>
<feature type="transmembrane region" description="Helical" evidence="1">
    <location>
        <begin position="114"/>
        <end position="141"/>
    </location>
</feature>
<proteinExistence type="predicted"/>
<name>A0ABM0M2H5_SACKO</name>